<evidence type="ECO:0000256" key="1">
    <source>
        <dbReference type="SAM" id="MobiDB-lite"/>
    </source>
</evidence>
<evidence type="ECO:0000313" key="3">
    <source>
        <dbReference type="EMBL" id="GHI41229.1"/>
    </source>
</evidence>
<accession>A0ABQ3QVC3</accession>
<gene>
    <name evidence="3" type="ORF">Sviol_56370</name>
</gene>
<reference evidence="3" key="1">
    <citation type="submission" date="2024-05" db="EMBL/GenBank/DDBJ databases">
        <title>Whole genome shotgun sequence of Streptomyces violascens NBRC 12920.</title>
        <authorList>
            <person name="Komaki H."/>
            <person name="Tamura T."/>
        </authorList>
    </citation>
    <scope>NUCLEOTIDE SEQUENCE</scope>
    <source>
        <strain evidence="3">NBRC 12920</strain>
    </source>
</reference>
<dbReference type="Pfam" id="PF01863">
    <property type="entry name" value="YgjP-like"/>
    <property type="match status" value="1"/>
</dbReference>
<dbReference type="EMBL" id="BNDY01000017">
    <property type="protein sequence ID" value="GHI41229.1"/>
    <property type="molecule type" value="Genomic_DNA"/>
</dbReference>
<dbReference type="InterPro" id="IPR002725">
    <property type="entry name" value="YgjP-like_metallopeptidase"/>
</dbReference>
<sequence length="322" mass="35958">MSDTTSHAMSVGSTPVTLRTSNRTTTDIADNLSTSGPHNTEASDIVERRRAWLCRRLTKIADSTPTNPVKTLVDGEVFAVHGRPTTLQLTDESNTKAVLDGAALKLPRTTAANPDIAHRNLINFYSNITQIWLEQNLEQISRLIAEPDLPAYASTRLRTNWITRHPARGLAIHWALGQLPSLQLGELIHRTLGLHTIADPHQLDASLRNLWLGRLALPTPPHNDTCPDCLAFINTFHAESCDIARCAKTGYQRAHCHNDCNTIWSGRLPGEAECEEYGFYCRTGPHGYEPCNSDDPHADHDFNRLYLECTWDIAAQRMTLRI</sequence>
<feature type="domain" description="YgjP-like metallopeptidase" evidence="2">
    <location>
        <begin position="39"/>
        <end position="181"/>
    </location>
</feature>
<evidence type="ECO:0000259" key="2">
    <source>
        <dbReference type="Pfam" id="PF01863"/>
    </source>
</evidence>
<evidence type="ECO:0000313" key="4">
    <source>
        <dbReference type="Proteomes" id="UP001050808"/>
    </source>
</evidence>
<proteinExistence type="predicted"/>
<dbReference type="RefSeq" id="WP_189966485.1">
    <property type="nucleotide sequence ID" value="NZ_BMUA01000016.1"/>
</dbReference>
<dbReference type="Proteomes" id="UP001050808">
    <property type="component" value="Unassembled WGS sequence"/>
</dbReference>
<organism evidence="3 4">
    <name type="scientific">Streptomyces violascens</name>
    <dbReference type="NCBI Taxonomy" id="67381"/>
    <lineage>
        <taxon>Bacteria</taxon>
        <taxon>Bacillati</taxon>
        <taxon>Actinomycetota</taxon>
        <taxon>Actinomycetes</taxon>
        <taxon>Kitasatosporales</taxon>
        <taxon>Streptomycetaceae</taxon>
        <taxon>Streptomyces</taxon>
    </lineage>
</organism>
<comment type="caution">
    <text evidence="3">The sequence shown here is derived from an EMBL/GenBank/DDBJ whole genome shotgun (WGS) entry which is preliminary data.</text>
</comment>
<feature type="region of interest" description="Disordered" evidence="1">
    <location>
        <begin position="1"/>
        <end position="42"/>
    </location>
</feature>
<protein>
    <recommendedName>
        <fullName evidence="2">YgjP-like metallopeptidase domain-containing protein</fullName>
    </recommendedName>
</protein>
<name>A0ABQ3QVC3_9ACTN</name>
<keyword evidence="4" id="KW-1185">Reference proteome</keyword>